<comment type="caution">
    <text evidence="1">The sequence shown here is derived from an EMBL/GenBank/DDBJ whole genome shotgun (WGS) entry which is preliminary data.</text>
</comment>
<accession>A0A9X9LN05</accession>
<sequence>MHLLSPCPSPAPSFPLPVWPGPWVSCPHAQQEPCPPPPLHSPVHDQSPVAVLMMNHSNLSDLKQKQGCYGFMGGPPHPLGFGRGGGVGYSLHSLRLALVAVLLASQSLPSLHSFLSYSPSSFPSPPLPVLHGNCTGLCVCVRVCACIYMYREMYMQGEGWRGGVRLGAGGQVTLPTPVYYLPLPCW</sequence>
<evidence type="ECO:0000313" key="1">
    <source>
        <dbReference type="EMBL" id="VCW77185.1"/>
    </source>
</evidence>
<dbReference type="Proteomes" id="UP000269945">
    <property type="component" value="Unassembled WGS sequence"/>
</dbReference>
<dbReference type="AlphaFoldDB" id="A0A9X9LN05"/>
<keyword evidence="2" id="KW-1185">Reference proteome</keyword>
<dbReference type="EMBL" id="CYRY02008499">
    <property type="protein sequence ID" value="VCW77185.1"/>
    <property type="molecule type" value="Genomic_DNA"/>
</dbReference>
<organism evidence="1 2">
    <name type="scientific">Gulo gulo</name>
    <name type="common">Wolverine</name>
    <name type="synonym">Gluton</name>
    <dbReference type="NCBI Taxonomy" id="48420"/>
    <lineage>
        <taxon>Eukaryota</taxon>
        <taxon>Metazoa</taxon>
        <taxon>Chordata</taxon>
        <taxon>Craniata</taxon>
        <taxon>Vertebrata</taxon>
        <taxon>Euteleostomi</taxon>
        <taxon>Mammalia</taxon>
        <taxon>Eutheria</taxon>
        <taxon>Laurasiatheria</taxon>
        <taxon>Carnivora</taxon>
        <taxon>Caniformia</taxon>
        <taxon>Musteloidea</taxon>
        <taxon>Mustelidae</taxon>
        <taxon>Guloninae</taxon>
        <taxon>Gulo</taxon>
    </lineage>
</organism>
<protein>
    <submittedName>
        <fullName evidence="1">Uncharacterized protein</fullName>
    </submittedName>
</protein>
<reference evidence="1 2" key="1">
    <citation type="submission" date="2018-10" db="EMBL/GenBank/DDBJ databases">
        <authorList>
            <person name="Ekblom R."/>
            <person name="Jareborg N."/>
        </authorList>
    </citation>
    <scope>NUCLEOTIDE SEQUENCE [LARGE SCALE GENOMIC DNA]</scope>
    <source>
        <tissue evidence="1">Muscle</tissue>
    </source>
</reference>
<proteinExistence type="predicted"/>
<evidence type="ECO:0000313" key="2">
    <source>
        <dbReference type="Proteomes" id="UP000269945"/>
    </source>
</evidence>
<name>A0A9X9LN05_GULGU</name>
<gene>
    <name evidence="1" type="ORF">BN2614_LOCUS15</name>
</gene>